<keyword evidence="12" id="KW-0675">Receptor</keyword>
<keyword evidence="13 14" id="KW-0998">Cell outer membrane</keyword>
<sequence length="730" mass="80126">MKPSDIRRTPASPDSPVFPSTLATQPTARRRLPRTTACAAALLMTTLGAAHAQQATPAPSTRAADEARAEVELGAVNVSGDWLGTGLENSAKTFPGARTVVKKQQIEESGATSIGDVMRRIPGVQATDNSSTAGSAISLNIGVRGLTGRFTPRSTVLLDGIPMAVAPYGQPQLSFAPISLFNIESIDVVRSGGAVRYGPQNVGGVINFKTRSIPNAPGLSADATVRENVYTAGGGANTQYGLFLGTQMDNGLGLALLYSGMVGRDWRKGSDEHVQDLALKFRYEITPDQMVYGKVSYYDVKSKTPGGLTVAQFNADPFQNTRPNDYWSGNRTGLDFGYLNTISETQEFEVRTFYNESYRQSTLVNSAFTATTHQPRNYQTFGFEPRFTQRLFAGPSAHDVTVGYRYVHERGDDNSWTTTLATGRNTATQTFNNFTSANAFYIDDRIAWGNWRLTPGVRYEMISSQRVDNATNATYRTDNNKALPSVNLSYLVNDAWTLFADYSTSFGPVQNTQLNSMSAANPLEPELARTYEIGTRWTDKRWKAELTAFKMKFDNQILQVPGSSPATFQNIGATNHDGIETAVDYTFDQDSALRGLNLYANFTYVRAIQKSGATSGLDVPFYSRFTDTLGARYEIGQWTFNVSTTHQSSQYSDLANTEAESADGSNGKVPGFRIWNLQAMYRIPGYKNADVTVGLNNVFDKRYYTRNVDSNAGRMVGAPRMVYVQGHFGF</sequence>
<protein>
    <submittedName>
        <fullName evidence="20">Iron transporter</fullName>
    </submittedName>
</protein>
<dbReference type="Proteomes" id="UP000367825">
    <property type="component" value="Unassembled WGS sequence"/>
</dbReference>
<accession>A0A5E4Y2Y0</accession>
<dbReference type="InterPro" id="IPR036942">
    <property type="entry name" value="Beta-barrel_TonB_sf"/>
</dbReference>
<dbReference type="CDD" id="cd01347">
    <property type="entry name" value="ligand_gated_channel"/>
    <property type="match status" value="1"/>
</dbReference>
<evidence type="ECO:0000256" key="11">
    <source>
        <dbReference type="ARBA" id="ARBA00023136"/>
    </source>
</evidence>
<dbReference type="InterPro" id="IPR010105">
    <property type="entry name" value="TonB_sidphr_rcpt"/>
</dbReference>
<evidence type="ECO:0000256" key="15">
    <source>
        <dbReference type="PROSITE-ProRule" id="PRU10144"/>
    </source>
</evidence>
<keyword evidence="8" id="KW-0408">Iron</keyword>
<keyword evidence="6 14" id="KW-0812">Transmembrane</keyword>
<keyword evidence="11 14" id="KW-0472">Membrane</keyword>
<evidence type="ECO:0000256" key="7">
    <source>
        <dbReference type="ARBA" id="ARBA00022729"/>
    </source>
</evidence>
<evidence type="ECO:0000313" key="21">
    <source>
        <dbReference type="Proteomes" id="UP000367825"/>
    </source>
</evidence>
<comment type="similarity">
    <text evidence="2 14 16">Belongs to the TonB-dependent receptor family.</text>
</comment>
<dbReference type="GO" id="GO:0009279">
    <property type="term" value="C:cell outer membrane"/>
    <property type="evidence" value="ECO:0007669"/>
    <property type="project" value="UniProtKB-SubCell"/>
</dbReference>
<dbReference type="PANTHER" id="PTHR30442">
    <property type="entry name" value="IRON III DICITRATE TRANSPORT PROTEIN FECA"/>
    <property type="match status" value="1"/>
</dbReference>
<evidence type="ECO:0000256" key="3">
    <source>
        <dbReference type="ARBA" id="ARBA00022448"/>
    </source>
</evidence>
<dbReference type="InterPro" id="IPR012910">
    <property type="entry name" value="Plug_dom"/>
</dbReference>
<dbReference type="PANTHER" id="PTHR30442:SF0">
    <property type="entry name" value="FE(3+) DICITRATE TRANSPORT PROTEIN FECA"/>
    <property type="match status" value="1"/>
</dbReference>
<feature type="region of interest" description="Disordered" evidence="17">
    <location>
        <begin position="1"/>
        <end position="21"/>
    </location>
</feature>
<feature type="domain" description="TonB-dependent receptor-like beta-barrel" evidence="18">
    <location>
        <begin position="285"/>
        <end position="698"/>
    </location>
</feature>
<dbReference type="GO" id="GO:0038023">
    <property type="term" value="F:signaling receptor activity"/>
    <property type="evidence" value="ECO:0007669"/>
    <property type="project" value="InterPro"/>
</dbReference>
<keyword evidence="9" id="KW-0406">Ion transport</keyword>
<dbReference type="Pfam" id="PF00593">
    <property type="entry name" value="TonB_dep_Rec_b-barrel"/>
    <property type="match status" value="1"/>
</dbReference>
<evidence type="ECO:0000313" key="20">
    <source>
        <dbReference type="EMBL" id="VVE42682.1"/>
    </source>
</evidence>
<dbReference type="PROSITE" id="PS01156">
    <property type="entry name" value="TONB_DEPENDENT_REC_2"/>
    <property type="match status" value="1"/>
</dbReference>
<dbReference type="InterPro" id="IPR037066">
    <property type="entry name" value="Plug_dom_sf"/>
</dbReference>
<dbReference type="InterPro" id="IPR010917">
    <property type="entry name" value="TonB_rcpt_CS"/>
</dbReference>
<feature type="domain" description="TonB-dependent receptor plug" evidence="19">
    <location>
        <begin position="92"/>
        <end position="205"/>
    </location>
</feature>
<evidence type="ECO:0000256" key="17">
    <source>
        <dbReference type="SAM" id="MobiDB-lite"/>
    </source>
</evidence>
<evidence type="ECO:0000256" key="16">
    <source>
        <dbReference type="RuleBase" id="RU003357"/>
    </source>
</evidence>
<keyword evidence="5" id="KW-0410">Iron transport</keyword>
<evidence type="ECO:0000256" key="13">
    <source>
        <dbReference type="ARBA" id="ARBA00023237"/>
    </source>
</evidence>
<dbReference type="Gene3D" id="2.170.130.10">
    <property type="entry name" value="TonB-dependent receptor, plug domain"/>
    <property type="match status" value="1"/>
</dbReference>
<dbReference type="InterPro" id="IPR000531">
    <property type="entry name" value="Beta-barrel_TonB"/>
</dbReference>
<keyword evidence="10 16" id="KW-0798">TonB box</keyword>
<evidence type="ECO:0000256" key="10">
    <source>
        <dbReference type="ARBA" id="ARBA00023077"/>
    </source>
</evidence>
<evidence type="ECO:0000256" key="8">
    <source>
        <dbReference type="ARBA" id="ARBA00023004"/>
    </source>
</evidence>
<dbReference type="InterPro" id="IPR039426">
    <property type="entry name" value="TonB-dep_rcpt-like"/>
</dbReference>
<dbReference type="SUPFAM" id="SSF56935">
    <property type="entry name" value="Porins"/>
    <property type="match status" value="1"/>
</dbReference>
<evidence type="ECO:0000259" key="19">
    <source>
        <dbReference type="Pfam" id="PF07715"/>
    </source>
</evidence>
<dbReference type="Pfam" id="PF07715">
    <property type="entry name" value="Plug"/>
    <property type="match status" value="1"/>
</dbReference>
<dbReference type="Gene3D" id="2.40.170.20">
    <property type="entry name" value="TonB-dependent receptor, beta-barrel domain"/>
    <property type="match status" value="1"/>
</dbReference>
<dbReference type="AlphaFoldDB" id="A0A5E4Y2Y0"/>
<dbReference type="OrthoDB" id="9760494at2"/>
<dbReference type="PROSITE" id="PS52016">
    <property type="entry name" value="TONB_DEPENDENT_REC_3"/>
    <property type="match status" value="1"/>
</dbReference>
<evidence type="ECO:0000256" key="1">
    <source>
        <dbReference type="ARBA" id="ARBA00004571"/>
    </source>
</evidence>
<evidence type="ECO:0000256" key="9">
    <source>
        <dbReference type="ARBA" id="ARBA00023065"/>
    </source>
</evidence>
<evidence type="ECO:0000256" key="5">
    <source>
        <dbReference type="ARBA" id="ARBA00022496"/>
    </source>
</evidence>
<evidence type="ECO:0000256" key="6">
    <source>
        <dbReference type="ARBA" id="ARBA00022692"/>
    </source>
</evidence>
<comment type="subcellular location">
    <subcellularLocation>
        <location evidence="1 14">Cell outer membrane</location>
        <topology evidence="1 14">Multi-pass membrane protein</topology>
    </subcellularLocation>
</comment>
<keyword evidence="4 14" id="KW-1134">Transmembrane beta strand</keyword>
<dbReference type="EMBL" id="CABPSC010000024">
    <property type="protein sequence ID" value="VVE42682.1"/>
    <property type="molecule type" value="Genomic_DNA"/>
</dbReference>
<proteinExistence type="inferred from homology"/>
<name>A0A5E4Y2Y0_9BURK</name>
<gene>
    <name evidence="20" type="ORF">PNO31109_04238</name>
</gene>
<keyword evidence="21" id="KW-1185">Reference proteome</keyword>
<evidence type="ECO:0000256" key="14">
    <source>
        <dbReference type="PROSITE-ProRule" id="PRU01360"/>
    </source>
</evidence>
<dbReference type="NCBIfam" id="TIGR01783">
    <property type="entry name" value="TonB-siderophor"/>
    <property type="match status" value="1"/>
</dbReference>
<keyword evidence="7" id="KW-0732">Signal</keyword>
<evidence type="ECO:0000256" key="4">
    <source>
        <dbReference type="ARBA" id="ARBA00022452"/>
    </source>
</evidence>
<keyword evidence="3 14" id="KW-0813">Transport</keyword>
<reference evidence="20 21" key="1">
    <citation type="submission" date="2019-08" db="EMBL/GenBank/DDBJ databases">
        <authorList>
            <person name="Peeters C."/>
        </authorList>
    </citation>
    <scope>NUCLEOTIDE SEQUENCE [LARGE SCALE GENOMIC DNA]</scope>
    <source>
        <strain evidence="20 21">LMG 31109</strain>
    </source>
</reference>
<dbReference type="GO" id="GO:0015343">
    <property type="term" value="F:siderophore-iron transmembrane transporter activity"/>
    <property type="evidence" value="ECO:0007669"/>
    <property type="project" value="InterPro"/>
</dbReference>
<feature type="short sequence motif" description="TonB C-terminal box" evidence="15">
    <location>
        <begin position="713"/>
        <end position="730"/>
    </location>
</feature>
<dbReference type="RefSeq" id="WP_150557439.1">
    <property type="nucleotide sequence ID" value="NZ_CABPSC010000024.1"/>
</dbReference>
<organism evidence="20 21">
    <name type="scientific">Pandoraea nosoerga</name>
    <dbReference type="NCBI Taxonomy" id="2508296"/>
    <lineage>
        <taxon>Bacteria</taxon>
        <taxon>Pseudomonadati</taxon>
        <taxon>Pseudomonadota</taxon>
        <taxon>Betaproteobacteria</taxon>
        <taxon>Burkholderiales</taxon>
        <taxon>Burkholderiaceae</taxon>
        <taxon>Pandoraea</taxon>
    </lineage>
</organism>
<dbReference type="GO" id="GO:0015891">
    <property type="term" value="P:siderophore transport"/>
    <property type="evidence" value="ECO:0007669"/>
    <property type="project" value="InterPro"/>
</dbReference>
<evidence type="ECO:0000256" key="2">
    <source>
        <dbReference type="ARBA" id="ARBA00009810"/>
    </source>
</evidence>
<evidence type="ECO:0000256" key="12">
    <source>
        <dbReference type="ARBA" id="ARBA00023170"/>
    </source>
</evidence>
<evidence type="ECO:0000259" key="18">
    <source>
        <dbReference type="Pfam" id="PF00593"/>
    </source>
</evidence>